<dbReference type="Proteomes" id="UP000287352">
    <property type="component" value="Unassembled WGS sequence"/>
</dbReference>
<keyword evidence="2" id="KW-0378">Hydrolase</keyword>
<dbReference type="InterPro" id="IPR018392">
    <property type="entry name" value="LysM"/>
</dbReference>
<dbReference type="SUPFAM" id="SSF54001">
    <property type="entry name" value="Cysteine proteinases"/>
    <property type="match status" value="1"/>
</dbReference>
<dbReference type="CDD" id="cd00118">
    <property type="entry name" value="LysM"/>
    <property type="match status" value="1"/>
</dbReference>
<evidence type="ECO:0000256" key="2">
    <source>
        <dbReference type="ARBA" id="ARBA00022801"/>
    </source>
</evidence>
<dbReference type="AlphaFoldDB" id="A0A401ZUK8"/>
<gene>
    <name evidence="6" type="ORF">KTT_03410</name>
</gene>
<feature type="domain" description="LysM" evidence="5">
    <location>
        <begin position="56"/>
        <end position="100"/>
    </location>
</feature>
<dbReference type="OrthoDB" id="153961at2"/>
<dbReference type="InterPro" id="IPR038765">
    <property type="entry name" value="Papain-like_cys_pep_sf"/>
</dbReference>
<accession>A0A401ZUK8</accession>
<dbReference type="GO" id="GO:0016787">
    <property type="term" value="F:hydrolase activity"/>
    <property type="evidence" value="ECO:0007669"/>
    <property type="project" value="UniProtKB-KW"/>
</dbReference>
<dbReference type="Gene3D" id="3.90.1720.10">
    <property type="entry name" value="endopeptidase domain like (from Nostoc punctiforme)"/>
    <property type="match status" value="1"/>
</dbReference>
<keyword evidence="3" id="KW-0472">Membrane</keyword>
<feature type="domain" description="Peptidase C51" evidence="4">
    <location>
        <begin position="124"/>
        <end position="253"/>
    </location>
</feature>
<protein>
    <recommendedName>
        <fullName evidence="8">Peptidase C51 domain-containing protein</fullName>
    </recommendedName>
</protein>
<proteinExistence type="predicted"/>
<dbReference type="Gene3D" id="3.10.350.10">
    <property type="entry name" value="LysM domain"/>
    <property type="match status" value="1"/>
</dbReference>
<evidence type="ECO:0000313" key="6">
    <source>
        <dbReference type="EMBL" id="GCE10482.1"/>
    </source>
</evidence>
<evidence type="ECO:0000259" key="5">
    <source>
        <dbReference type="PROSITE" id="PS51782"/>
    </source>
</evidence>
<keyword evidence="3" id="KW-1133">Transmembrane helix</keyword>
<dbReference type="SUPFAM" id="SSF54106">
    <property type="entry name" value="LysM domain"/>
    <property type="match status" value="1"/>
</dbReference>
<keyword evidence="1" id="KW-0732">Signal</keyword>
<dbReference type="PROSITE" id="PS51782">
    <property type="entry name" value="LYSM"/>
    <property type="match status" value="1"/>
</dbReference>
<dbReference type="EMBL" id="BIFR01000001">
    <property type="protein sequence ID" value="GCE10482.1"/>
    <property type="molecule type" value="Genomic_DNA"/>
</dbReference>
<dbReference type="PROSITE" id="PS50911">
    <property type="entry name" value="CHAP"/>
    <property type="match status" value="1"/>
</dbReference>
<dbReference type="InterPro" id="IPR007921">
    <property type="entry name" value="CHAP_dom"/>
</dbReference>
<organism evidence="6 7">
    <name type="scientific">Tengunoibacter tsumagoiensis</name>
    <dbReference type="NCBI Taxonomy" id="2014871"/>
    <lineage>
        <taxon>Bacteria</taxon>
        <taxon>Bacillati</taxon>
        <taxon>Chloroflexota</taxon>
        <taxon>Ktedonobacteria</taxon>
        <taxon>Ktedonobacterales</taxon>
        <taxon>Dictyobacteraceae</taxon>
        <taxon>Tengunoibacter</taxon>
    </lineage>
</organism>
<evidence type="ECO:0008006" key="8">
    <source>
        <dbReference type="Google" id="ProtNLM"/>
    </source>
</evidence>
<name>A0A401ZUK8_9CHLR</name>
<sequence length="255" mass="27212">MKASRVRNYLNAHRVTSTILGYVVVMTVFSAVLGAGAFGSGLFHAHAAAACPQGDKTYTVVPGDTLNIIGENNGTSWQTLATHNNIADPDLIYVDQQICIPQDQQAATMTSTVNTVAVQTADLAYAAPVAPKAPAARHGGGNPYPYGQCTFWASQRYSQVHGFYVPWTTNSNAWQWVARARENNWTVSTTPKVGDIIVLQPWVQGAYNLGHVAFVEKVQPNGSVIASNMNWAGSGARVVNSTFKPGAGVAFLSAN</sequence>
<evidence type="ECO:0000259" key="4">
    <source>
        <dbReference type="PROSITE" id="PS50911"/>
    </source>
</evidence>
<dbReference type="SMART" id="SM00257">
    <property type="entry name" value="LysM"/>
    <property type="match status" value="1"/>
</dbReference>
<reference evidence="7" key="1">
    <citation type="submission" date="2018-12" db="EMBL/GenBank/DDBJ databases">
        <title>Tengunoibacter tsumagoiensis gen. nov., sp. nov., Dictyobacter kobayashii sp. nov., D. alpinus sp. nov., and D. joshuensis sp. nov. and description of Dictyobacteraceae fam. nov. within the order Ktedonobacterales isolated from Tengu-no-mugimeshi.</title>
        <authorList>
            <person name="Wang C.M."/>
            <person name="Zheng Y."/>
            <person name="Sakai Y."/>
            <person name="Toyoda A."/>
            <person name="Minakuchi Y."/>
            <person name="Abe K."/>
            <person name="Yokota A."/>
            <person name="Yabe S."/>
        </authorList>
    </citation>
    <scope>NUCLEOTIDE SEQUENCE [LARGE SCALE GENOMIC DNA]</scope>
    <source>
        <strain evidence="7">Uno3</strain>
    </source>
</reference>
<dbReference type="InterPro" id="IPR036779">
    <property type="entry name" value="LysM_dom_sf"/>
</dbReference>
<dbReference type="Pfam" id="PF05257">
    <property type="entry name" value="CHAP"/>
    <property type="match status" value="1"/>
</dbReference>
<keyword evidence="3" id="KW-0812">Transmembrane</keyword>
<feature type="transmembrane region" description="Helical" evidence="3">
    <location>
        <begin position="20"/>
        <end position="43"/>
    </location>
</feature>
<dbReference type="RefSeq" id="WP_126578080.1">
    <property type="nucleotide sequence ID" value="NZ_BIFR01000001.1"/>
</dbReference>
<comment type="caution">
    <text evidence="6">The sequence shown here is derived from an EMBL/GenBank/DDBJ whole genome shotgun (WGS) entry which is preliminary data.</text>
</comment>
<keyword evidence="7" id="KW-1185">Reference proteome</keyword>
<evidence type="ECO:0000313" key="7">
    <source>
        <dbReference type="Proteomes" id="UP000287352"/>
    </source>
</evidence>
<dbReference type="Pfam" id="PF01476">
    <property type="entry name" value="LysM"/>
    <property type="match status" value="1"/>
</dbReference>
<evidence type="ECO:0000256" key="3">
    <source>
        <dbReference type="SAM" id="Phobius"/>
    </source>
</evidence>
<evidence type="ECO:0000256" key="1">
    <source>
        <dbReference type="ARBA" id="ARBA00022729"/>
    </source>
</evidence>